<dbReference type="EMBL" id="BEZZ01181050">
    <property type="protein sequence ID" value="GCC46512.1"/>
    <property type="molecule type" value="Genomic_DNA"/>
</dbReference>
<evidence type="ECO:0000313" key="1">
    <source>
        <dbReference type="EMBL" id="GCC46512.1"/>
    </source>
</evidence>
<organism evidence="1 2">
    <name type="scientific">Chiloscyllium punctatum</name>
    <name type="common">Brownbanded bambooshark</name>
    <name type="synonym">Hemiscyllium punctatum</name>
    <dbReference type="NCBI Taxonomy" id="137246"/>
    <lineage>
        <taxon>Eukaryota</taxon>
        <taxon>Metazoa</taxon>
        <taxon>Chordata</taxon>
        <taxon>Craniata</taxon>
        <taxon>Vertebrata</taxon>
        <taxon>Chondrichthyes</taxon>
        <taxon>Elasmobranchii</taxon>
        <taxon>Galeomorphii</taxon>
        <taxon>Galeoidea</taxon>
        <taxon>Orectolobiformes</taxon>
        <taxon>Hemiscylliidae</taxon>
        <taxon>Chiloscyllium</taxon>
    </lineage>
</organism>
<evidence type="ECO:0000313" key="2">
    <source>
        <dbReference type="Proteomes" id="UP000287033"/>
    </source>
</evidence>
<keyword evidence="2" id="KW-1185">Reference proteome</keyword>
<accession>A0A401TV37</accession>
<protein>
    <submittedName>
        <fullName evidence="1">Uncharacterized protein</fullName>
    </submittedName>
</protein>
<proteinExistence type="predicted"/>
<gene>
    <name evidence="1" type="ORF">chiPu_0030355</name>
</gene>
<dbReference type="AlphaFoldDB" id="A0A401TV37"/>
<feature type="non-terminal residue" evidence="1">
    <location>
        <position position="216"/>
    </location>
</feature>
<sequence>MRRGRALIERIDRDRPEHTERHRHRFLECGAALRLLDVMRERRPRQFDARALRLGRGRLRLGAANCRHAAFAAGDALRGLVQIADRALAADRAIIEMRRRNAEPLCQLLLRIAVAPAQEVDDVERLQVGEQFCAAVGLGALQRFLEQGEGLEAGRDILRTVDDLADADDDGNAVFGDAVRHSCCFTLRYWNRCLFEASLRGAKRRSNPSIRIRGAM</sequence>
<name>A0A401TV37_CHIPU</name>
<dbReference type="Proteomes" id="UP000287033">
    <property type="component" value="Unassembled WGS sequence"/>
</dbReference>
<reference evidence="1 2" key="1">
    <citation type="journal article" date="2018" name="Nat. Ecol. Evol.">
        <title>Shark genomes provide insights into elasmobranch evolution and the origin of vertebrates.</title>
        <authorList>
            <person name="Hara Y"/>
            <person name="Yamaguchi K"/>
            <person name="Onimaru K"/>
            <person name="Kadota M"/>
            <person name="Koyanagi M"/>
            <person name="Keeley SD"/>
            <person name="Tatsumi K"/>
            <person name="Tanaka K"/>
            <person name="Motone F"/>
            <person name="Kageyama Y"/>
            <person name="Nozu R"/>
            <person name="Adachi N"/>
            <person name="Nishimura O"/>
            <person name="Nakagawa R"/>
            <person name="Tanegashima C"/>
            <person name="Kiyatake I"/>
            <person name="Matsumoto R"/>
            <person name="Murakumo K"/>
            <person name="Nishida K"/>
            <person name="Terakita A"/>
            <person name="Kuratani S"/>
            <person name="Sato K"/>
            <person name="Hyodo S Kuraku.S."/>
        </authorList>
    </citation>
    <scope>NUCLEOTIDE SEQUENCE [LARGE SCALE GENOMIC DNA]</scope>
</reference>
<comment type="caution">
    <text evidence="1">The sequence shown here is derived from an EMBL/GenBank/DDBJ whole genome shotgun (WGS) entry which is preliminary data.</text>
</comment>